<evidence type="ECO:0008006" key="4">
    <source>
        <dbReference type="Google" id="ProtNLM"/>
    </source>
</evidence>
<comment type="caution">
    <text evidence="2">The sequence shown here is derived from an EMBL/GenBank/DDBJ whole genome shotgun (WGS) entry which is preliminary data.</text>
</comment>
<reference evidence="2 3" key="1">
    <citation type="submission" date="2024-05" db="EMBL/GenBank/DDBJ databases">
        <authorList>
            <person name="Wallberg A."/>
        </authorList>
    </citation>
    <scope>NUCLEOTIDE SEQUENCE [LARGE SCALE GENOMIC DNA]</scope>
</reference>
<keyword evidence="1" id="KW-0472">Membrane</keyword>
<protein>
    <recommendedName>
        <fullName evidence="4">NADH dehydrogenase subunit 4L</fullName>
    </recommendedName>
</protein>
<keyword evidence="3" id="KW-1185">Reference proteome</keyword>
<gene>
    <name evidence="2" type="ORF">MNOR_LOCUS36895</name>
</gene>
<dbReference type="EMBL" id="CAXKWB010070292">
    <property type="protein sequence ID" value="CAL4193964.1"/>
    <property type="molecule type" value="Genomic_DNA"/>
</dbReference>
<organism evidence="2 3">
    <name type="scientific">Meganyctiphanes norvegica</name>
    <name type="common">Northern krill</name>
    <name type="synonym">Thysanopoda norvegica</name>
    <dbReference type="NCBI Taxonomy" id="48144"/>
    <lineage>
        <taxon>Eukaryota</taxon>
        <taxon>Metazoa</taxon>
        <taxon>Ecdysozoa</taxon>
        <taxon>Arthropoda</taxon>
        <taxon>Crustacea</taxon>
        <taxon>Multicrustacea</taxon>
        <taxon>Malacostraca</taxon>
        <taxon>Eumalacostraca</taxon>
        <taxon>Eucarida</taxon>
        <taxon>Euphausiacea</taxon>
        <taxon>Euphausiidae</taxon>
        <taxon>Meganyctiphanes</taxon>
    </lineage>
</organism>
<sequence>MELFSEISIWLSTLSVLLSAFSLFSDIPLLSSLIISISLSSSLLSFCLCTSAYTCFLLLSSSASALSSFWLSFSRTSELSCFLLSSPNVPMQSFRNSPECVRLLRFFKVS</sequence>
<accession>A0AAV2SKY7</accession>
<feature type="transmembrane region" description="Helical" evidence="1">
    <location>
        <begin position="7"/>
        <end position="27"/>
    </location>
</feature>
<evidence type="ECO:0000313" key="2">
    <source>
        <dbReference type="EMBL" id="CAL4193964.1"/>
    </source>
</evidence>
<name>A0AAV2SKY7_MEGNR</name>
<dbReference type="AlphaFoldDB" id="A0AAV2SKY7"/>
<evidence type="ECO:0000256" key="1">
    <source>
        <dbReference type="SAM" id="Phobius"/>
    </source>
</evidence>
<proteinExistence type="predicted"/>
<evidence type="ECO:0000313" key="3">
    <source>
        <dbReference type="Proteomes" id="UP001497623"/>
    </source>
</evidence>
<keyword evidence="1" id="KW-0812">Transmembrane</keyword>
<keyword evidence="1" id="KW-1133">Transmembrane helix</keyword>
<dbReference type="Proteomes" id="UP001497623">
    <property type="component" value="Unassembled WGS sequence"/>
</dbReference>
<feature type="transmembrane region" description="Helical" evidence="1">
    <location>
        <begin position="33"/>
        <end position="59"/>
    </location>
</feature>